<feature type="transmembrane region" description="Helical" evidence="1">
    <location>
        <begin position="27"/>
        <end position="46"/>
    </location>
</feature>
<dbReference type="Pfam" id="PF07235">
    <property type="entry name" value="DUF1427"/>
    <property type="match status" value="1"/>
</dbReference>
<feature type="transmembrane region" description="Helical" evidence="1">
    <location>
        <begin position="5"/>
        <end position="21"/>
    </location>
</feature>
<keyword evidence="1" id="KW-0812">Transmembrane</keyword>
<comment type="caution">
    <text evidence="2">The sequence shown here is derived from an EMBL/GenBank/DDBJ whole genome shotgun (WGS) entry which is preliminary data.</text>
</comment>
<protein>
    <submittedName>
        <fullName evidence="2">DUF1427 family protein</fullName>
    </submittedName>
</protein>
<accession>A0ABV7EUG6</accession>
<dbReference type="Proteomes" id="UP001595530">
    <property type="component" value="Unassembled WGS sequence"/>
</dbReference>
<reference evidence="3" key="1">
    <citation type="journal article" date="2019" name="Int. J. Syst. Evol. Microbiol.">
        <title>The Global Catalogue of Microorganisms (GCM) 10K type strain sequencing project: providing services to taxonomists for standard genome sequencing and annotation.</title>
        <authorList>
            <consortium name="The Broad Institute Genomics Platform"/>
            <consortium name="The Broad Institute Genome Sequencing Center for Infectious Disease"/>
            <person name="Wu L."/>
            <person name="Ma J."/>
        </authorList>
    </citation>
    <scope>NUCLEOTIDE SEQUENCE [LARGE SCALE GENOMIC DNA]</scope>
    <source>
        <strain evidence="3">KCTC 42986</strain>
    </source>
</reference>
<evidence type="ECO:0000256" key="1">
    <source>
        <dbReference type="SAM" id="Phobius"/>
    </source>
</evidence>
<organism evidence="2 3">
    <name type="scientific">Undibacterium arcticum</name>
    <dbReference type="NCBI Taxonomy" id="1762892"/>
    <lineage>
        <taxon>Bacteria</taxon>
        <taxon>Pseudomonadati</taxon>
        <taxon>Pseudomonadota</taxon>
        <taxon>Betaproteobacteria</taxon>
        <taxon>Burkholderiales</taxon>
        <taxon>Oxalobacteraceae</taxon>
        <taxon>Undibacterium</taxon>
    </lineage>
</organism>
<evidence type="ECO:0000313" key="2">
    <source>
        <dbReference type="EMBL" id="MFC3106373.1"/>
    </source>
</evidence>
<dbReference type="InterPro" id="IPR009872">
    <property type="entry name" value="DUF1427"/>
</dbReference>
<keyword evidence="1" id="KW-0472">Membrane</keyword>
<name>A0ABV7EUG6_9BURK</name>
<proteinExistence type="predicted"/>
<dbReference type="InterPro" id="IPR020017">
    <property type="entry name" value="XapX_domain"/>
</dbReference>
<dbReference type="NCBIfam" id="TIGR03510">
    <property type="entry name" value="XapX"/>
    <property type="match status" value="1"/>
</dbReference>
<gene>
    <name evidence="2" type="ORF">ACFOFO_00065</name>
</gene>
<sequence length="90" mass="9402">MKLYVISISAGVLVGIIYGLLNVRSPAPPAIALLGLLGMLIGEQIVPLATRLMKGEPITTAWFAKECVPKITGTGGPPVPPDKPVVKTIE</sequence>
<evidence type="ECO:0000313" key="3">
    <source>
        <dbReference type="Proteomes" id="UP001595530"/>
    </source>
</evidence>
<dbReference type="RefSeq" id="WP_390328838.1">
    <property type="nucleotide sequence ID" value="NZ_JBHRTP010000001.1"/>
</dbReference>
<keyword evidence="3" id="KW-1185">Reference proteome</keyword>
<keyword evidence="1" id="KW-1133">Transmembrane helix</keyword>
<dbReference type="EMBL" id="JBHRTP010000001">
    <property type="protein sequence ID" value="MFC3106373.1"/>
    <property type="molecule type" value="Genomic_DNA"/>
</dbReference>